<gene>
    <name evidence="15" type="primary">LOC101900866</name>
</gene>
<organism evidence="14 15">
    <name type="scientific">Musca domestica</name>
    <name type="common">House fly</name>
    <dbReference type="NCBI Taxonomy" id="7370"/>
    <lineage>
        <taxon>Eukaryota</taxon>
        <taxon>Metazoa</taxon>
        <taxon>Ecdysozoa</taxon>
        <taxon>Arthropoda</taxon>
        <taxon>Hexapoda</taxon>
        <taxon>Insecta</taxon>
        <taxon>Pterygota</taxon>
        <taxon>Neoptera</taxon>
        <taxon>Endopterygota</taxon>
        <taxon>Diptera</taxon>
        <taxon>Brachycera</taxon>
        <taxon>Muscomorpha</taxon>
        <taxon>Muscoidea</taxon>
        <taxon>Muscidae</taxon>
        <taxon>Musca</taxon>
    </lineage>
</organism>
<dbReference type="VEuPathDB" id="VectorBase:MDOMA2_001070"/>
<keyword evidence="7" id="KW-0805">Transcription regulation</keyword>
<feature type="region of interest" description="Disordered" evidence="11">
    <location>
        <begin position="242"/>
        <end position="344"/>
    </location>
</feature>
<keyword evidence="9" id="KW-0539">Nucleus</keyword>
<evidence type="ECO:0000313" key="15">
    <source>
        <dbReference type="RefSeq" id="XP_011294404.2"/>
    </source>
</evidence>
<feature type="compositionally biased region" description="Low complexity" evidence="11">
    <location>
        <begin position="253"/>
        <end position="272"/>
    </location>
</feature>
<feature type="compositionally biased region" description="Polar residues" evidence="11">
    <location>
        <begin position="598"/>
        <end position="608"/>
    </location>
</feature>
<feature type="region of interest" description="Disordered" evidence="11">
    <location>
        <begin position="362"/>
        <end position="392"/>
    </location>
</feature>
<comment type="subcellular location">
    <subcellularLocation>
        <location evidence="2">Cytoplasm</location>
    </subcellularLocation>
    <subcellularLocation>
        <location evidence="1">Nucleus</location>
    </subcellularLocation>
</comment>
<feature type="compositionally biased region" description="Polar residues" evidence="11">
    <location>
        <begin position="621"/>
        <end position="631"/>
    </location>
</feature>
<proteinExistence type="inferred from homology"/>
<keyword evidence="8" id="KW-0804">Transcription</keyword>
<dbReference type="Proteomes" id="UP001652621">
    <property type="component" value="Unplaced"/>
</dbReference>
<evidence type="ECO:0000256" key="8">
    <source>
        <dbReference type="ARBA" id="ARBA00023163"/>
    </source>
</evidence>
<dbReference type="InterPro" id="IPR007207">
    <property type="entry name" value="Not_N"/>
</dbReference>
<dbReference type="InterPro" id="IPR012270">
    <property type="entry name" value="CCR4-NOT_su3/5"/>
</dbReference>
<dbReference type="VEuPathDB" id="VectorBase:MDOA015366"/>
<feature type="domain" description="CCR4-Not complex component Not N-terminal" evidence="12">
    <location>
        <begin position="4"/>
        <end position="228"/>
    </location>
</feature>
<feature type="compositionally biased region" description="Low complexity" evidence="11">
    <location>
        <begin position="609"/>
        <end position="620"/>
    </location>
</feature>
<evidence type="ECO:0000313" key="14">
    <source>
        <dbReference type="Proteomes" id="UP001652621"/>
    </source>
</evidence>
<feature type="region of interest" description="Disordered" evidence="11">
    <location>
        <begin position="598"/>
        <end position="641"/>
    </location>
</feature>
<dbReference type="InterPro" id="IPR040168">
    <property type="entry name" value="Not2/3/5"/>
</dbReference>
<evidence type="ECO:0000256" key="9">
    <source>
        <dbReference type="ARBA" id="ARBA00023242"/>
    </source>
</evidence>
<feature type="domain" description="NOT2/NOT3/NOT5 C-terminal" evidence="13">
    <location>
        <begin position="746"/>
        <end position="871"/>
    </location>
</feature>
<dbReference type="Pfam" id="PF04065">
    <property type="entry name" value="Not3"/>
    <property type="match status" value="1"/>
</dbReference>
<feature type="coiled-coil region" evidence="10">
    <location>
        <begin position="41"/>
        <end position="68"/>
    </location>
</feature>
<dbReference type="InterPro" id="IPR038635">
    <property type="entry name" value="CCR4-NOT_su2/3/5_C_sf"/>
</dbReference>
<comment type="similarity">
    <text evidence="3">Belongs to the CNOT2/3/5 family.</text>
</comment>
<dbReference type="PIRSF" id="PIRSF005290">
    <property type="entry name" value="NOT_su_3_5"/>
    <property type="match status" value="1"/>
</dbReference>
<feature type="compositionally biased region" description="Polar residues" evidence="11">
    <location>
        <begin position="301"/>
        <end position="316"/>
    </location>
</feature>
<keyword evidence="4" id="KW-0963">Cytoplasm</keyword>
<dbReference type="InterPro" id="IPR007282">
    <property type="entry name" value="NOT2/3/5_C"/>
</dbReference>
<evidence type="ECO:0000256" key="3">
    <source>
        <dbReference type="ARBA" id="ARBA00007682"/>
    </source>
</evidence>
<dbReference type="Gene3D" id="2.30.30.1020">
    <property type="entry name" value="CCR4-NOT complex subunit 2/3/5, C-terminal domain"/>
    <property type="match status" value="1"/>
</dbReference>
<evidence type="ECO:0000256" key="7">
    <source>
        <dbReference type="ARBA" id="ARBA00023015"/>
    </source>
</evidence>
<reference evidence="15" key="1">
    <citation type="submission" date="2025-08" db="UniProtKB">
        <authorList>
            <consortium name="RefSeq"/>
        </authorList>
    </citation>
    <scope>IDENTIFICATION</scope>
    <source>
        <strain evidence="15">Aabys</strain>
        <tissue evidence="15">Whole body</tissue>
    </source>
</reference>
<keyword evidence="5" id="KW-0678">Repressor</keyword>
<feature type="region of interest" description="Disordered" evidence="11">
    <location>
        <begin position="691"/>
        <end position="712"/>
    </location>
</feature>
<evidence type="ECO:0000256" key="11">
    <source>
        <dbReference type="SAM" id="MobiDB-lite"/>
    </source>
</evidence>
<evidence type="ECO:0000259" key="13">
    <source>
        <dbReference type="Pfam" id="PF04153"/>
    </source>
</evidence>
<keyword evidence="6" id="KW-0597">Phosphoprotein</keyword>
<evidence type="ECO:0000256" key="2">
    <source>
        <dbReference type="ARBA" id="ARBA00004496"/>
    </source>
</evidence>
<name>A0A9J7D8X9_MUSDO</name>
<feature type="compositionally biased region" description="Polar residues" evidence="11">
    <location>
        <begin position="700"/>
        <end position="712"/>
    </location>
</feature>
<feature type="compositionally biased region" description="Low complexity" evidence="11">
    <location>
        <begin position="280"/>
        <end position="294"/>
    </location>
</feature>
<sequence length="877" mass="95412">MAATRKLQGEIDRCLKKVAEGVETFEDIWKKVHNATNSNQKEKYEADLKKEIKKLQRLRDQIKSWIASAEIKDKSSLLENRRLIETQMERFKVVERETKTKAYSKEGLGAAQKMDPAQRIKDEAGNWLTSSINSLLLQIDQYESEIESLLAGKKKRLDRDKQDRMDELRSKVDRHKFHVTKLETLLRLLDNDNVEAEQVNKIKDDVEYYIDSSQEPDFEENEFIYDDIIGIDDVEYSGTGVSLGIPSSATTDSNNSNETSGSPSSITSGGSPVQSPLPTQQQRDQQQQQASNTSGSGGGSAHQQISLNYSSDSTAADGTAKDKHNKNESNNNSKTKQPVKPTAVRANNKANIGASDAATNKIISSTPSKNPHQQQQQQQHHPTQQQQQPTAAAVVAASVVGNHSTSNVNTGSGATTLAAAVAAAGHNPSVQHAPAPTLQGNPTLASVAAASTNSSNATQIQGQSVIQATPTIAFSAVAKHNTSHNTSNNSAVGSIANVVQQGPNSTNVNNLATSAANCISPNGMSGLQQVLNAQQQVLGLAGANNNARASPGLLSPKHMNGLPVSNVTTNSNPVDAISLKTMAQEAINRSVIDTNSLSQQQAANMDNRQQQPQQPQVLQQHFSTDTTANSHQQQQQQQGNSATVLAAAVAASTNGPSSVVGSNSAGAGSGGNTVGPIGSNLNASALSNAAGQQPIGAGASSANSKQLSQQPTNEAHIPPLLGVAPLGPSPLQKDHQLQFQMMEAAYYHLPTPSDSEKLTTYFHRTPVQTPPHYPQQQLPIYDTVEFYQRLSTETLFFVFYYMEGSKAQYLAAKALKKQSWRFHTKYMMWFQRHEEPKIINDDYEQGTYIYFDYEKWSQRKKEGFTFEYKYLEDKELN</sequence>
<protein>
    <submittedName>
        <fullName evidence="15">CCR4-NOT transcription complex subunit 3 isoform X7</fullName>
    </submittedName>
</protein>
<dbReference type="PANTHER" id="PTHR23326">
    <property type="entry name" value="CCR4 NOT-RELATED"/>
    <property type="match status" value="1"/>
</dbReference>
<dbReference type="OrthoDB" id="293823at2759"/>
<evidence type="ECO:0000256" key="1">
    <source>
        <dbReference type="ARBA" id="ARBA00004123"/>
    </source>
</evidence>
<dbReference type="RefSeq" id="XP_011294404.2">
    <property type="nucleotide sequence ID" value="XM_011296102.3"/>
</dbReference>
<accession>A0A9J7D8X9</accession>
<keyword evidence="10" id="KW-0175">Coiled coil</keyword>
<dbReference type="Pfam" id="PF04153">
    <property type="entry name" value="NOT2_3_5_C"/>
    <property type="match status" value="1"/>
</dbReference>
<evidence type="ECO:0000256" key="6">
    <source>
        <dbReference type="ARBA" id="ARBA00022553"/>
    </source>
</evidence>
<evidence type="ECO:0000256" key="10">
    <source>
        <dbReference type="SAM" id="Coils"/>
    </source>
</evidence>
<evidence type="ECO:0000256" key="4">
    <source>
        <dbReference type="ARBA" id="ARBA00022490"/>
    </source>
</evidence>
<feature type="compositionally biased region" description="Low complexity" evidence="11">
    <location>
        <begin position="371"/>
        <end position="392"/>
    </location>
</feature>
<evidence type="ECO:0000259" key="12">
    <source>
        <dbReference type="Pfam" id="PF04065"/>
    </source>
</evidence>
<feature type="compositionally biased region" description="Low complexity" evidence="11">
    <location>
        <begin position="632"/>
        <end position="641"/>
    </location>
</feature>
<evidence type="ECO:0000256" key="5">
    <source>
        <dbReference type="ARBA" id="ARBA00022491"/>
    </source>
</evidence>
<keyword evidence="14" id="KW-1185">Reference proteome</keyword>
<dbReference type="GeneID" id="101900866"/>